<dbReference type="InterPro" id="IPR019927">
    <property type="entry name" value="Ribosomal_uL3_bac/org-type"/>
</dbReference>
<accession>A0A2M7QHR2</accession>
<reference evidence="9" key="1">
    <citation type="submission" date="2017-09" db="EMBL/GenBank/DDBJ databases">
        <title>Depth-based differentiation of microbial function through sediment-hosted aquifers and enrichment of novel symbionts in the deep terrestrial subsurface.</title>
        <authorList>
            <person name="Probst A.J."/>
            <person name="Ladd B."/>
            <person name="Jarett J.K."/>
            <person name="Geller-Mcgrath D.E."/>
            <person name="Sieber C.M.K."/>
            <person name="Emerson J.B."/>
            <person name="Anantharaman K."/>
            <person name="Thomas B.C."/>
            <person name="Malmstrom R."/>
            <person name="Stieglmeier M."/>
            <person name="Klingl A."/>
            <person name="Woyke T."/>
            <person name="Ryan C.M."/>
            <person name="Banfield J.F."/>
        </authorList>
    </citation>
    <scope>NUCLEOTIDE SEQUENCE [LARGE SCALE GENOMIC DNA]</scope>
</reference>
<evidence type="ECO:0000256" key="3">
    <source>
        <dbReference type="ARBA" id="ARBA00022884"/>
    </source>
</evidence>
<dbReference type="GO" id="GO:0019843">
    <property type="term" value="F:rRNA binding"/>
    <property type="evidence" value="ECO:0007669"/>
    <property type="project" value="UniProtKB-KW"/>
</dbReference>
<evidence type="ECO:0000313" key="8">
    <source>
        <dbReference type="EMBL" id="PIY71516.1"/>
    </source>
</evidence>
<dbReference type="FunFam" id="2.40.30.10:FF:000004">
    <property type="entry name" value="50S ribosomal protein L3"/>
    <property type="match status" value="1"/>
</dbReference>
<dbReference type="GO" id="GO:0022625">
    <property type="term" value="C:cytosolic large ribosomal subunit"/>
    <property type="evidence" value="ECO:0007669"/>
    <property type="project" value="TreeGrafter"/>
</dbReference>
<dbReference type="InterPro" id="IPR009000">
    <property type="entry name" value="Transl_B-barrel_sf"/>
</dbReference>
<dbReference type="SUPFAM" id="SSF50447">
    <property type="entry name" value="Translation proteins"/>
    <property type="match status" value="1"/>
</dbReference>
<keyword evidence="5" id="KW-0687">Ribonucleoprotein</keyword>
<keyword evidence="2" id="KW-0699">rRNA-binding</keyword>
<evidence type="ECO:0000256" key="6">
    <source>
        <dbReference type="NCBIfam" id="TIGR03625"/>
    </source>
</evidence>
<evidence type="ECO:0000256" key="5">
    <source>
        <dbReference type="ARBA" id="ARBA00023274"/>
    </source>
</evidence>
<dbReference type="Gene3D" id="2.40.30.10">
    <property type="entry name" value="Translation factors"/>
    <property type="match status" value="1"/>
</dbReference>
<evidence type="ECO:0000256" key="4">
    <source>
        <dbReference type="ARBA" id="ARBA00022980"/>
    </source>
</evidence>
<evidence type="ECO:0000313" key="9">
    <source>
        <dbReference type="Proteomes" id="UP000229401"/>
    </source>
</evidence>
<dbReference type="AlphaFoldDB" id="A0A2M7QHR2"/>
<dbReference type="Gene3D" id="3.30.160.810">
    <property type="match status" value="1"/>
</dbReference>
<dbReference type="EMBL" id="PFLI01000193">
    <property type="protein sequence ID" value="PIY71516.1"/>
    <property type="molecule type" value="Genomic_DNA"/>
</dbReference>
<dbReference type="Pfam" id="PF00297">
    <property type="entry name" value="Ribosomal_L3"/>
    <property type="match status" value="1"/>
</dbReference>
<dbReference type="GO" id="GO:0006412">
    <property type="term" value="P:translation"/>
    <property type="evidence" value="ECO:0007669"/>
    <property type="project" value="UniProtKB-UniRule"/>
</dbReference>
<feature type="region of interest" description="Disordered" evidence="7">
    <location>
        <begin position="144"/>
        <end position="167"/>
    </location>
</feature>
<evidence type="ECO:0000256" key="1">
    <source>
        <dbReference type="ARBA" id="ARBA00006540"/>
    </source>
</evidence>
<evidence type="ECO:0000256" key="2">
    <source>
        <dbReference type="ARBA" id="ARBA00022730"/>
    </source>
</evidence>
<protein>
    <recommendedName>
        <fullName evidence="6">50S ribosomal protein L3</fullName>
    </recommendedName>
</protein>
<proteinExistence type="inferred from homology"/>
<sequence length="221" mass="24424">MTGFILGTKEDHSQTFSEDGIRIPTTFILTSPCYITEIKTKERDGYNAVQLGFGTCNKIQKPVKGILDKAGIKTPLHFLREFTLTESVKILVENKKKILQIGDLKLEIGHEIKPTTFFKIGDKVTISGYAKGKGFQGVVKRHHFKGGSRTHGQSDRERAPGSIGMTTTPGRVFKGKRMAGRMGNQRVTIKNYKIIEISDTGFTVKGLVPGAKRQLIEISSA</sequence>
<comment type="similarity">
    <text evidence="1">Belongs to the universal ribosomal protein uL3 family.</text>
</comment>
<dbReference type="InterPro" id="IPR000597">
    <property type="entry name" value="Ribosomal_uL3"/>
</dbReference>
<gene>
    <name evidence="8" type="primary">rplC</name>
    <name evidence="8" type="ORF">COY87_05735</name>
</gene>
<dbReference type="Proteomes" id="UP000229401">
    <property type="component" value="Unassembled WGS sequence"/>
</dbReference>
<dbReference type="GO" id="GO:0003735">
    <property type="term" value="F:structural constituent of ribosome"/>
    <property type="evidence" value="ECO:0007669"/>
    <property type="project" value="UniProtKB-UniRule"/>
</dbReference>
<comment type="caution">
    <text evidence="8">The sequence shown here is derived from an EMBL/GenBank/DDBJ whole genome shotgun (WGS) entry which is preliminary data.</text>
</comment>
<organism evidence="8 9">
    <name type="scientific">Candidatus Roizmanbacteria bacterium CG_4_10_14_0_8_um_filter_33_9</name>
    <dbReference type="NCBI Taxonomy" id="1974826"/>
    <lineage>
        <taxon>Bacteria</taxon>
        <taxon>Candidatus Roizmaniibacteriota</taxon>
    </lineage>
</organism>
<keyword evidence="3" id="KW-0694">RNA-binding</keyword>
<name>A0A2M7QHR2_9BACT</name>
<evidence type="ECO:0000256" key="7">
    <source>
        <dbReference type="SAM" id="MobiDB-lite"/>
    </source>
</evidence>
<dbReference type="PANTHER" id="PTHR11229">
    <property type="entry name" value="50S RIBOSOMAL PROTEIN L3"/>
    <property type="match status" value="1"/>
</dbReference>
<dbReference type="NCBIfam" id="TIGR03625">
    <property type="entry name" value="L3_bact"/>
    <property type="match status" value="1"/>
</dbReference>
<keyword evidence="4 8" id="KW-0689">Ribosomal protein</keyword>
<dbReference type="PANTHER" id="PTHR11229:SF16">
    <property type="entry name" value="LARGE RIBOSOMAL SUBUNIT PROTEIN UL3C"/>
    <property type="match status" value="1"/>
</dbReference>